<protein>
    <submittedName>
        <fullName evidence="2">Uncharacterized protein</fullName>
    </submittedName>
</protein>
<dbReference type="Proteomes" id="UP000008281">
    <property type="component" value="Unassembled WGS sequence"/>
</dbReference>
<feature type="compositionally biased region" description="Low complexity" evidence="1">
    <location>
        <begin position="12"/>
        <end position="28"/>
    </location>
</feature>
<feature type="compositionally biased region" description="Polar residues" evidence="1">
    <location>
        <begin position="110"/>
        <end position="127"/>
    </location>
</feature>
<feature type="region of interest" description="Disordered" evidence="1">
    <location>
        <begin position="110"/>
        <end position="134"/>
    </location>
</feature>
<feature type="region of interest" description="Disordered" evidence="1">
    <location>
        <begin position="1"/>
        <end position="75"/>
    </location>
</feature>
<organism evidence="3">
    <name type="scientific">Caenorhabditis remanei</name>
    <name type="common">Caenorhabditis vulgaris</name>
    <dbReference type="NCBI Taxonomy" id="31234"/>
    <lineage>
        <taxon>Eukaryota</taxon>
        <taxon>Metazoa</taxon>
        <taxon>Ecdysozoa</taxon>
        <taxon>Nematoda</taxon>
        <taxon>Chromadorea</taxon>
        <taxon>Rhabditida</taxon>
        <taxon>Rhabditina</taxon>
        <taxon>Rhabditomorpha</taxon>
        <taxon>Rhabditoidea</taxon>
        <taxon>Rhabditidae</taxon>
        <taxon>Peloderinae</taxon>
        <taxon>Caenorhabditis</taxon>
    </lineage>
</organism>
<dbReference type="HOGENOM" id="CLU_1898174_0_0_1"/>
<gene>
    <name evidence="2" type="ORF">CRE_14785</name>
</gene>
<accession>E3MRP6</accession>
<dbReference type="AlphaFoldDB" id="E3MRP6"/>
<dbReference type="InParanoid" id="E3MRP6"/>
<evidence type="ECO:0000256" key="1">
    <source>
        <dbReference type="SAM" id="MobiDB-lite"/>
    </source>
</evidence>
<evidence type="ECO:0000313" key="2">
    <source>
        <dbReference type="EMBL" id="EFP08078.1"/>
    </source>
</evidence>
<sequence length="134" mass="14785">MNSNPSAPVAVNHNYNNNTISNNNNNNNDAEECHPPEPTPTRSNNRQKNRKPTKGIGKGRPLKTEGPKKRRPKTVTTMKAAEIAHKYVTREMGVTPTVITFANKQLSSMSISDAPQDPAPSSATFAQEKTYFHL</sequence>
<proteinExistence type="predicted"/>
<reference evidence="2" key="1">
    <citation type="submission" date="2007-07" db="EMBL/GenBank/DDBJ databases">
        <title>PCAP assembly of the Caenorhabditis remanei genome.</title>
        <authorList>
            <consortium name="The Caenorhabditis remanei Sequencing Consortium"/>
            <person name="Wilson R.K."/>
        </authorList>
    </citation>
    <scope>NUCLEOTIDE SEQUENCE [LARGE SCALE GENOMIC DNA]</scope>
    <source>
        <strain evidence="2">PB4641</strain>
    </source>
</reference>
<name>E3MRP6_CAERE</name>
<evidence type="ECO:0000313" key="3">
    <source>
        <dbReference type="Proteomes" id="UP000008281"/>
    </source>
</evidence>
<keyword evidence="3" id="KW-1185">Reference proteome</keyword>
<dbReference type="EMBL" id="DS268470">
    <property type="protein sequence ID" value="EFP08078.1"/>
    <property type="molecule type" value="Genomic_DNA"/>
</dbReference>